<dbReference type="EMBL" id="KB405067">
    <property type="protein sequence ID" value="EMF55557.1"/>
    <property type="molecule type" value="Genomic_DNA"/>
</dbReference>
<sequence>MVLTGRPEGLQVMATRHASILEAGHGFIEADTRPSQEPPLTAWTLL</sequence>
<evidence type="ECO:0000313" key="1">
    <source>
        <dbReference type="EMBL" id="EMF55557.1"/>
    </source>
</evidence>
<gene>
    <name evidence="1" type="ORF">SBD_2871</name>
</gene>
<accession>M3DFT6</accession>
<evidence type="ECO:0000313" key="2">
    <source>
        <dbReference type="Proteomes" id="UP000030760"/>
    </source>
</evidence>
<dbReference type="AlphaFoldDB" id="M3DFT6"/>
<reference evidence="2" key="1">
    <citation type="journal article" date="2013" name="Genome Announc.">
        <title>Draft Genome Sequence of Streptomyces bottropensis ATCC 25435, a Bottromycin-Producing Actinomycete.</title>
        <authorList>
            <person name="Zhang H."/>
            <person name="Zhou W."/>
            <person name="Zhuang Y."/>
            <person name="Liang X."/>
            <person name="Liu T."/>
        </authorList>
    </citation>
    <scope>NUCLEOTIDE SEQUENCE [LARGE SCALE GENOMIC DNA]</scope>
    <source>
        <strain evidence="2">ATCC 25435</strain>
    </source>
</reference>
<name>M3DFT6_9ACTN</name>
<protein>
    <submittedName>
        <fullName evidence="1">Uncharacterized protein</fullName>
    </submittedName>
</protein>
<proteinExistence type="predicted"/>
<organism evidence="1 2">
    <name type="scientific">Streptomyces bottropensis ATCC 25435</name>
    <dbReference type="NCBI Taxonomy" id="1054862"/>
    <lineage>
        <taxon>Bacteria</taxon>
        <taxon>Bacillati</taxon>
        <taxon>Actinomycetota</taxon>
        <taxon>Actinomycetes</taxon>
        <taxon>Kitasatosporales</taxon>
        <taxon>Streptomycetaceae</taxon>
        <taxon>Streptomyces</taxon>
    </lineage>
</organism>
<dbReference type="Proteomes" id="UP000030760">
    <property type="component" value="Unassembled WGS sequence"/>
</dbReference>